<dbReference type="CDD" id="cd02796">
    <property type="entry name" value="tRNA_bind_bactPheRS"/>
    <property type="match status" value="1"/>
</dbReference>
<evidence type="ECO:0000256" key="3">
    <source>
        <dbReference type="PROSITE-ProRule" id="PRU00209"/>
    </source>
</evidence>
<dbReference type="AlphaFoldDB" id="A0A0R2KL96"/>
<keyword evidence="5" id="KW-0436">Ligase</keyword>
<dbReference type="Pfam" id="PF01588">
    <property type="entry name" value="tRNA_bind"/>
    <property type="match status" value="1"/>
</dbReference>
<dbReference type="GO" id="GO:0016874">
    <property type="term" value="F:ligase activity"/>
    <property type="evidence" value="ECO:0007669"/>
    <property type="project" value="UniProtKB-KW"/>
</dbReference>
<keyword evidence="2 3" id="KW-0694">RNA-binding</keyword>
<evidence type="ECO:0000313" key="6">
    <source>
        <dbReference type="Proteomes" id="UP000051500"/>
    </source>
</evidence>
<dbReference type="STRING" id="1122146.IV53_GL000482"/>
<dbReference type="InterPro" id="IPR033714">
    <property type="entry name" value="tRNA_bind_bactPheRS"/>
</dbReference>
<name>A0A0R2KL96_9LACO</name>
<dbReference type="Gene3D" id="2.40.50.140">
    <property type="entry name" value="Nucleic acid-binding proteins"/>
    <property type="match status" value="1"/>
</dbReference>
<dbReference type="InterPro" id="IPR037154">
    <property type="entry name" value="YtpR-like_sf"/>
</dbReference>
<accession>A0A0R2KL96</accession>
<gene>
    <name evidence="5" type="ORF">IV53_GL000482</name>
</gene>
<proteinExistence type="predicted"/>
<dbReference type="OrthoDB" id="9805455at2"/>
<protein>
    <submittedName>
        <fullName evidence="5">Phenylalanine--tRNA ligase beta subunit</fullName>
    </submittedName>
</protein>
<dbReference type="PATRIC" id="fig|1122146.4.peg.494"/>
<comment type="caution">
    <text evidence="5">The sequence shown here is derived from an EMBL/GenBank/DDBJ whole genome shotgun (WGS) entry which is preliminary data.</text>
</comment>
<organism evidence="5 6">
    <name type="scientific">Ligilactobacillus ceti DSM 22408</name>
    <dbReference type="NCBI Taxonomy" id="1122146"/>
    <lineage>
        <taxon>Bacteria</taxon>
        <taxon>Bacillati</taxon>
        <taxon>Bacillota</taxon>
        <taxon>Bacilli</taxon>
        <taxon>Lactobacillales</taxon>
        <taxon>Lactobacillaceae</taxon>
        <taxon>Ligilactobacillus</taxon>
    </lineage>
</organism>
<reference evidence="5 6" key="1">
    <citation type="journal article" date="2015" name="Genome Announc.">
        <title>Expanding the biotechnology potential of lactobacilli through comparative genomics of 213 strains and associated genera.</title>
        <authorList>
            <person name="Sun Z."/>
            <person name="Harris H.M."/>
            <person name="McCann A."/>
            <person name="Guo C."/>
            <person name="Argimon S."/>
            <person name="Zhang W."/>
            <person name="Yang X."/>
            <person name="Jeffery I.B."/>
            <person name="Cooney J.C."/>
            <person name="Kagawa T.F."/>
            <person name="Liu W."/>
            <person name="Song Y."/>
            <person name="Salvetti E."/>
            <person name="Wrobel A."/>
            <person name="Rasinkangas P."/>
            <person name="Parkhill J."/>
            <person name="Rea M.C."/>
            <person name="O'Sullivan O."/>
            <person name="Ritari J."/>
            <person name="Douillard F.P."/>
            <person name="Paul Ross R."/>
            <person name="Yang R."/>
            <person name="Briner A.E."/>
            <person name="Felis G.E."/>
            <person name="de Vos W.M."/>
            <person name="Barrangou R."/>
            <person name="Klaenhammer T.R."/>
            <person name="Caufield P.W."/>
            <person name="Cui Y."/>
            <person name="Zhang H."/>
            <person name="O'Toole P.W."/>
        </authorList>
    </citation>
    <scope>NUCLEOTIDE SEQUENCE [LARGE SCALE GENOMIC DNA]</scope>
    <source>
        <strain evidence="5 6">DSM 22408</strain>
    </source>
</reference>
<dbReference type="InterPro" id="IPR012340">
    <property type="entry name" value="NA-bd_OB-fold"/>
</dbReference>
<dbReference type="Proteomes" id="UP000051500">
    <property type="component" value="Unassembled WGS sequence"/>
</dbReference>
<evidence type="ECO:0000256" key="1">
    <source>
        <dbReference type="ARBA" id="ARBA00022555"/>
    </source>
</evidence>
<dbReference type="Gene3D" id="3.30.1940.10">
    <property type="entry name" value="YtpR-like"/>
    <property type="match status" value="1"/>
</dbReference>
<dbReference type="Pfam" id="PF14794">
    <property type="entry name" value="DUF4479"/>
    <property type="match status" value="1"/>
</dbReference>
<dbReference type="InterPro" id="IPR027855">
    <property type="entry name" value="DUF4479"/>
</dbReference>
<dbReference type="eggNOG" id="COG0073">
    <property type="taxonomic scope" value="Bacteria"/>
</dbReference>
<evidence type="ECO:0000313" key="5">
    <source>
        <dbReference type="EMBL" id="KRN88518.1"/>
    </source>
</evidence>
<dbReference type="PROSITE" id="PS50886">
    <property type="entry name" value="TRBD"/>
    <property type="match status" value="1"/>
</dbReference>
<dbReference type="NCBIfam" id="NF045760">
    <property type="entry name" value="YtpR"/>
    <property type="match status" value="1"/>
</dbReference>
<evidence type="ECO:0000256" key="2">
    <source>
        <dbReference type="ARBA" id="ARBA00022884"/>
    </source>
</evidence>
<keyword evidence="1 3" id="KW-0820">tRNA-binding</keyword>
<dbReference type="EMBL" id="JQBZ01000025">
    <property type="protein sequence ID" value="KRN88518.1"/>
    <property type="molecule type" value="Genomic_DNA"/>
</dbReference>
<dbReference type="GO" id="GO:0000049">
    <property type="term" value="F:tRNA binding"/>
    <property type="evidence" value="ECO:0007669"/>
    <property type="project" value="UniProtKB-UniRule"/>
</dbReference>
<sequence>MLIASYNPQYIGDVLLTMINPDVLEQETEKKGQAVRIFAKKDGHTLGYNFLAVSEILTDLEGNGPLVLNAEQVAKLNAYLTEVGFTAELEVDETPKFVVGYVEEMTEHPDSDHLHITKTRVDNDQVLQIVCGAPNVAAGQKVVVAKVGAMMPTGAMIWPGKLRGVESPGMICSAREIELPNAPQVRGILVLPEDDSRFEVGTGFDFAAGATLF</sequence>
<feature type="domain" description="TRNA-binding" evidence="4">
    <location>
        <begin position="91"/>
        <end position="205"/>
    </location>
</feature>
<evidence type="ECO:0000259" key="4">
    <source>
        <dbReference type="PROSITE" id="PS50886"/>
    </source>
</evidence>
<dbReference type="InterPro" id="IPR002547">
    <property type="entry name" value="tRNA-bd_dom"/>
</dbReference>
<keyword evidence="6" id="KW-1185">Reference proteome</keyword>
<dbReference type="RefSeq" id="WP_027106926.1">
    <property type="nucleotide sequence ID" value="NZ_JQBZ01000025.1"/>
</dbReference>
<dbReference type="SUPFAM" id="SSF50249">
    <property type="entry name" value="Nucleic acid-binding proteins"/>
    <property type="match status" value="1"/>
</dbReference>